<feature type="transmembrane region" description="Helical" evidence="1">
    <location>
        <begin position="262"/>
        <end position="282"/>
    </location>
</feature>
<feature type="transmembrane region" description="Helical" evidence="1">
    <location>
        <begin position="373"/>
        <end position="393"/>
    </location>
</feature>
<dbReference type="Proteomes" id="UP000037035">
    <property type="component" value="Unassembled WGS sequence"/>
</dbReference>
<sequence length="569" mass="65160">MQHAQAKLSSKLHLFAYVDVLAQSMCSMNSDCASKLEASWEFLHVNCRKLSKFFLYYQTSFILDLCVFSGHLHPSRRVKLQNIQGRKSIVSFQVVVEEYSPIQEFSAVKPRIFLSTPAKLLHQAPWALNQARLALYTKRDLGMCPNKLENHTCGKPSTLTDELYILTTQTQLTPNDRALIHSPYYLTLHHQVYILVDVFLSCYLPFTNMPHQVLFSYFCYLNHLSQASLNNTCNEPSYSQLPHYCQRGLMTQVAPVTLPCDVTYFILCVEIIVVAVCAFLYLLSVDVLFPSSFLFFLHLDIFVFSSHSEIFTVICELELIVVMGASQLGLETIIQPRSQNKSSLVVVVTRWLKLIIWGYFLPIDHKFLPFRCHVLHSFGPMLTQIMWMTVFAIMKCHRELCSKAGRLWSKFRYSLLYSCIASFLHSHSSSPRSSSLIRCAQLDFFLLLSIPFFFHMYFLSSDTLVGHQKIPHLLNPPVSMAMFCSIKYRMTHQGLCFYLTLLSLSVVIDCRFAIARDGLLDFCVDLSLIHPPSEEGNVHTKISSCLRSNATSLKMLTAHGHTISRWTWG</sequence>
<name>A0A0L6VE34_9BASI</name>
<reference evidence="2 3" key="1">
    <citation type="submission" date="2015-08" db="EMBL/GenBank/DDBJ databases">
        <title>Next Generation Sequencing and Analysis of the Genome of Puccinia sorghi L Schw, the Causal Agent of Maize Common Rust.</title>
        <authorList>
            <person name="Rochi L."/>
            <person name="Burguener G."/>
            <person name="Darino M."/>
            <person name="Turjanski A."/>
            <person name="Kreff E."/>
            <person name="Dieguez M.J."/>
            <person name="Sacco F."/>
        </authorList>
    </citation>
    <scope>NUCLEOTIDE SEQUENCE [LARGE SCALE GENOMIC DNA]</scope>
    <source>
        <strain evidence="2 3">RO10H11247</strain>
    </source>
</reference>
<keyword evidence="1" id="KW-1133">Transmembrane helix</keyword>
<feature type="transmembrane region" description="Helical" evidence="1">
    <location>
        <begin position="310"/>
        <end position="330"/>
    </location>
</feature>
<gene>
    <name evidence="2" type="ORF">VP01_1822g3</name>
</gene>
<dbReference type="VEuPathDB" id="FungiDB:VP01_1822g3"/>
<evidence type="ECO:0000313" key="3">
    <source>
        <dbReference type="Proteomes" id="UP000037035"/>
    </source>
</evidence>
<accession>A0A0L6VE34</accession>
<feature type="transmembrane region" description="Helical" evidence="1">
    <location>
        <begin position="442"/>
        <end position="459"/>
    </location>
</feature>
<proteinExistence type="predicted"/>
<organism evidence="2 3">
    <name type="scientific">Puccinia sorghi</name>
    <dbReference type="NCBI Taxonomy" id="27349"/>
    <lineage>
        <taxon>Eukaryota</taxon>
        <taxon>Fungi</taxon>
        <taxon>Dikarya</taxon>
        <taxon>Basidiomycota</taxon>
        <taxon>Pucciniomycotina</taxon>
        <taxon>Pucciniomycetes</taxon>
        <taxon>Pucciniales</taxon>
        <taxon>Pucciniaceae</taxon>
        <taxon>Puccinia</taxon>
    </lineage>
</organism>
<evidence type="ECO:0000313" key="2">
    <source>
        <dbReference type="EMBL" id="KNZ58984.1"/>
    </source>
</evidence>
<comment type="caution">
    <text evidence="2">The sequence shown here is derived from an EMBL/GenBank/DDBJ whole genome shotgun (WGS) entry which is preliminary data.</text>
</comment>
<feature type="transmembrane region" description="Helical" evidence="1">
    <location>
        <begin position="495"/>
        <end position="514"/>
    </location>
</feature>
<keyword evidence="1" id="KW-0472">Membrane</keyword>
<keyword evidence="3" id="KW-1185">Reference proteome</keyword>
<evidence type="ECO:0000256" key="1">
    <source>
        <dbReference type="SAM" id="Phobius"/>
    </source>
</evidence>
<dbReference type="AlphaFoldDB" id="A0A0L6VE34"/>
<dbReference type="EMBL" id="LAVV01006640">
    <property type="protein sequence ID" value="KNZ58984.1"/>
    <property type="molecule type" value="Genomic_DNA"/>
</dbReference>
<protein>
    <submittedName>
        <fullName evidence="2">Putative signal peptide protein</fullName>
    </submittedName>
</protein>
<keyword evidence="1" id="KW-0812">Transmembrane</keyword>
<feature type="transmembrane region" description="Helical" evidence="1">
    <location>
        <begin position="342"/>
        <end position="361"/>
    </location>
</feature>